<evidence type="ECO:0000313" key="10">
    <source>
        <dbReference type="Proteomes" id="UP001220530"/>
    </source>
</evidence>
<dbReference type="InterPro" id="IPR036890">
    <property type="entry name" value="HATPase_C_sf"/>
</dbReference>
<sequence>MTKPEKSLDFMADGGEMGQLMRAHDWANSPLGPPENWPQSLRLTIRLILNTRHPMFIWWGPDLIQFYNDAYRLTMGPERHPSALGQCGRDCWQEIWPIIGPQIEQVMAGRGSTWDEDRLVPVTRHGKLEQVWWTYSYSPIDIEGGVGGVLVVCNDVTEQHLIKDRLANHSQHLMDMFEQSPGFMAVLRGPDHIFELTNAAYRKLIGGRQYLGKPVREALPEVEGQGFIELLDNVYTSGKAYVGRRVPIYFQDDSETAPRQSFLDFVYQPILDAYNNVTGIFVEGSDVTDHVQAEEHLRLINAELKHRVKNTLAMVSAIATQTLSGTGQDGPLDIFRRRLSIFGSAHDILTTTTWATAEITDVIKTALDSHPAYAGRVTTAGPEVTLGSKQAISLALAIHELMTNAIKYGALSNQSGRVTLHWQLSEAGDDDIFTMDWREHGGPAVAKPNRRGFGSKLIERVLKADFNSQAHHGFRPHWPALPISHRRAEPEGPHRTQNRPAGRLTVALLALVAISLTMPPPQPFFRHQGSAGRHVLVGRACYFLPSIYAL</sequence>
<evidence type="ECO:0000256" key="6">
    <source>
        <dbReference type="ARBA" id="ARBA00022777"/>
    </source>
</evidence>
<dbReference type="Gene3D" id="3.30.565.10">
    <property type="entry name" value="Histidine kinase-like ATPase, C-terminal domain"/>
    <property type="match status" value="1"/>
</dbReference>
<keyword evidence="4" id="KW-0808">Transferase</keyword>
<dbReference type="PANTHER" id="PTHR41523:SF7">
    <property type="entry name" value="HISTIDINE KINASE"/>
    <property type="match status" value="1"/>
</dbReference>
<dbReference type="Pfam" id="PF07536">
    <property type="entry name" value="HWE_HK"/>
    <property type="match status" value="1"/>
</dbReference>
<evidence type="ECO:0000256" key="5">
    <source>
        <dbReference type="ARBA" id="ARBA00022741"/>
    </source>
</evidence>
<evidence type="ECO:0000259" key="8">
    <source>
        <dbReference type="SMART" id="SM00911"/>
    </source>
</evidence>
<dbReference type="SMART" id="SM00911">
    <property type="entry name" value="HWE_HK"/>
    <property type="match status" value="1"/>
</dbReference>
<keyword evidence="7" id="KW-0067">ATP-binding</keyword>
<keyword evidence="6" id="KW-0418">Kinase</keyword>
<dbReference type="Gene3D" id="3.30.450.20">
    <property type="entry name" value="PAS domain"/>
    <property type="match status" value="2"/>
</dbReference>
<dbReference type="SUPFAM" id="SSF55785">
    <property type="entry name" value="PYP-like sensor domain (PAS domain)"/>
    <property type="match status" value="2"/>
</dbReference>
<name>A0ABY7YT71_9HYPH</name>
<evidence type="ECO:0000256" key="1">
    <source>
        <dbReference type="ARBA" id="ARBA00000085"/>
    </source>
</evidence>
<dbReference type="Proteomes" id="UP001220530">
    <property type="component" value="Chromosome"/>
</dbReference>
<dbReference type="RefSeq" id="WP_282220435.1">
    <property type="nucleotide sequence ID" value="NZ_CP118246.1"/>
</dbReference>
<gene>
    <name evidence="9" type="ORF">PSQ19_08590</name>
</gene>
<evidence type="ECO:0000256" key="2">
    <source>
        <dbReference type="ARBA" id="ARBA00012438"/>
    </source>
</evidence>
<reference evidence="9 10" key="1">
    <citation type="submission" date="2023-02" db="EMBL/GenBank/DDBJ databases">
        <title>Devosia algicola sp. nov., isolated from the phycosphere of marine algae.</title>
        <authorList>
            <person name="Kim J.M."/>
            <person name="Lee J.K."/>
            <person name="Choi B.J."/>
            <person name="Bayburt H."/>
            <person name="Jeon C.O."/>
        </authorList>
    </citation>
    <scope>NUCLEOTIDE SEQUENCE [LARGE SCALE GENOMIC DNA]</scope>
    <source>
        <strain evidence="9 10">G20-9</strain>
    </source>
</reference>
<comment type="catalytic activity">
    <reaction evidence="1">
        <text>ATP + protein L-histidine = ADP + protein N-phospho-L-histidine.</text>
        <dbReference type="EC" id="2.7.13.3"/>
    </reaction>
</comment>
<evidence type="ECO:0000256" key="7">
    <source>
        <dbReference type="ARBA" id="ARBA00022840"/>
    </source>
</evidence>
<keyword evidence="3" id="KW-0597">Phosphoprotein</keyword>
<organism evidence="9 10">
    <name type="scientific">Devosia algicola</name>
    <dbReference type="NCBI Taxonomy" id="3026418"/>
    <lineage>
        <taxon>Bacteria</taxon>
        <taxon>Pseudomonadati</taxon>
        <taxon>Pseudomonadota</taxon>
        <taxon>Alphaproteobacteria</taxon>
        <taxon>Hyphomicrobiales</taxon>
        <taxon>Devosiaceae</taxon>
        <taxon>Devosia</taxon>
    </lineage>
</organism>
<proteinExistence type="predicted"/>
<dbReference type="Pfam" id="PF08448">
    <property type="entry name" value="PAS_4"/>
    <property type="match status" value="2"/>
</dbReference>
<dbReference type="EC" id="2.7.13.3" evidence="2"/>
<dbReference type="InterPro" id="IPR011102">
    <property type="entry name" value="Sig_transdc_His_kinase_HWE"/>
</dbReference>
<keyword evidence="5" id="KW-0547">Nucleotide-binding</keyword>
<dbReference type="EMBL" id="CP118246">
    <property type="protein sequence ID" value="WDR04050.1"/>
    <property type="molecule type" value="Genomic_DNA"/>
</dbReference>
<accession>A0ABY7YT71</accession>
<evidence type="ECO:0000256" key="3">
    <source>
        <dbReference type="ARBA" id="ARBA00022553"/>
    </source>
</evidence>
<protein>
    <recommendedName>
        <fullName evidence="2">histidine kinase</fullName>
        <ecNumber evidence="2">2.7.13.3</ecNumber>
    </recommendedName>
</protein>
<dbReference type="PANTHER" id="PTHR41523">
    <property type="entry name" value="TWO-COMPONENT SYSTEM SENSOR PROTEIN"/>
    <property type="match status" value="1"/>
</dbReference>
<evidence type="ECO:0000256" key="4">
    <source>
        <dbReference type="ARBA" id="ARBA00022679"/>
    </source>
</evidence>
<feature type="domain" description="Signal transduction histidine kinase HWE region" evidence="8">
    <location>
        <begin position="303"/>
        <end position="383"/>
    </location>
</feature>
<keyword evidence="10" id="KW-1185">Reference proteome</keyword>
<dbReference type="InterPro" id="IPR035965">
    <property type="entry name" value="PAS-like_dom_sf"/>
</dbReference>
<evidence type="ECO:0000313" key="9">
    <source>
        <dbReference type="EMBL" id="WDR04050.1"/>
    </source>
</evidence>
<dbReference type="InterPro" id="IPR013656">
    <property type="entry name" value="PAS_4"/>
</dbReference>